<feature type="transmembrane region" description="Helical" evidence="6">
    <location>
        <begin position="43"/>
        <end position="61"/>
    </location>
</feature>
<feature type="transmembrane region" description="Helical" evidence="6">
    <location>
        <begin position="253"/>
        <end position="275"/>
    </location>
</feature>
<keyword evidence="4 6" id="KW-1133">Transmembrane helix</keyword>
<dbReference type="EMBL" id="PVBR01000007">
    <property type="protein sequence ID" value="PRD43276.1"/>
    <property type="molecule type" value="Genomic_DNA"/>
</dbReference>
<evidence type="ECO:0000313" key="8">
    <source>
        <dbReference type="EMBL" id="PRD43276.1"/>
    </source>
</evidence>
<evidence type="ECO:0000256" key="1">
    <source>
        <dbReference type="ARBA" id="ARBA00004141"/>
    </source>
</evidence>
<dbReference type="InterPro" id="IPR000620">
    <property type="entry name" value="EamA_dom"/>
</dbReference>
<feature type="transmembrane region" description="Helical" evidence="6">
    <location>
        <begin position="151"/>
        <end position="177"/>
    </location>
</feature>
<evidence type="ECO:0000256" key="3">
    <source>
        <dbReference type="ARBA" id="ARBA00022692"/>
    </source>
</evidence>
<reference evidence="8 9" key="1">
    <citation type="submission" date="2018-02" db="EMBL/GenBank/DDBJ databases">
        <title>The draft genome of Phyllobacterium sp. 1N-3.</title>
        <authorList>
            <person name="Liu L."/>
            <person name="Li L."/>
            <person name="Zhang X."/>
            <person name="Wang T."/>
            <person name="Liang L."/>
        </authorList>
    </citation>
    <scope>NUCLEOTIDE SEQUENCE [LARGE SCALE GENOMIC DNA]</scope>
    <source>
        <strain evidence="8 9">1N-3</strain>
    </source>
</reference>
<dbReference type="Proteomes" id="UP000239434">
    <property type="component" value="Unassembled WGS sequence"/>
</dbReference>
<evidence type="ECO:0000256" key="6">
    <source>
        <dbReference type="SAM" id="Phobius"/>
    </source>
</evidence>
<protein>
    <recommendedName>
        <fullName evidence="7">EamA domain-containing protein</fullName>
    </recommendedName>
</protein>
<feature type="transmembrane region" description="Helical" evidence="6">
    <location>
        <begin position="68"/>
        <end position="90"/>
    </location>
</feature>
<dbReference type="AlphaFoldDB" id="A0A2S9IRY1"/>
<feature type="transmembrane region" description="Helical" evidence="6">
    <location>
        <begin position="110"/>
        <end position="139"/>
    </location>
</feature>
<dbReference type="Gene3D" id="1.10.3730.20">
    <property type="match status" value="1"/>
</dbReference>
<keyword evidence="3 6" id="KW-0812">Transmembrane</keyword>
<evidence type="ECO:0000256" key="2">
    <source>
        <dbReference type="ARBA" id="ARBA00009853"/>
    </source>
</evidence>
<name>A0A2S9IRY1_9HYPH</name>
<dbReference type="Pfam" id="PF00892">
    <property type="entry name" value="EamA"/>
    <property type="match status" value="1"/>
</dbReference>
<dbReference type="InterPro" id="IPR037185">
    <property type="entry name" value="EmrE-like"/>
</dbReference>
<feature type="transmembrane region" description="Helical" evidence="6">
    <location>
        <begin position="282"/>
        <end position="300"/>
    </location>
</feature>
<proteinExistence type="inferred from homology"/>
<evidence type="ECO:0000259" key="7">
    <source>
        <dbReference type="Pfam" id="PF00892"/>
    </source>
</evidence>
<comment type="subcellular location">
    <subcellularLocation>
        <location evidence="1">Membrane</location>
        <topology evidence="1">Multi-pass membrane protein</topology>
    </subcellularLocation>
</comment>
<dbReference type="GO" id="GO:0016020">
    <property type="term" value="C:membrane"/>
    <property type="evidence" value="ECO:0007669"/>
    <property type="project" value="UniProtKB-SubCell"/>
</dbReference>
<dbReference type="SUPFAM" id="SSF103481">
    <property type="entry name" value="Multidrug resistance efflux transporter EmrE"/>
    <property type="match status" value="2"/>
</dbReference>
<feature type="transmembrane region" description="Helical" evidence="6">
    <location>
        <begin position="189"/>
        <end position="214"/>
    </location>
</feature>
<keyword evidence="5 6" id="KW-0472">Membrane</keyword>
<feature type="transmembrane region" description="Helical" evidence="6">
    <location>
        <begin position="226"/>
        <end position="247"/>
    </location>
</feature>
<comment type="similarity">
    <text evidence="2">Belongs to the drug/metabolite transporter (DMT) superfamily. 10 TMS drug/metabolite exporter (DME) (TC 2.A.7.3) family.</text>
</comment>
<sequence length="301" mass="32517">MELWIPVTIAAAFLQNLRSALQKHLRTSLGLTGASFVRFGYGFPVALAYVFALNHFAGYAFPSFNRTFLIWSVIGGLAQIFATILLVHLFSLRNFAVGTAYSKTEPVQAAVFGLIILGERITAGAVAAIIVGITGVMMISVARVPLSWHNLGAALVSRTALIGIASGAIFGISAVAYRTASLALDSPHPVMQAAATLAFVTVFQTVFMLIWMAVKDPAEIGRVIRSWRSSSLVGLAGVLGSACWFTAMTLQPVAYVRGLGQIELVFTFMASVFFFHERINRMEMAGCLLIVTGILLLLMWY</sequence>
<dbReference type="RefSeq" id="WP_105742021.1">
    <property type="nucleotide sequence ID" value="NZ_PVBR01000007.1"/>
</dbReference>
<accession>A0A2S9IRY1</accession>
<evidence type="ECO:0000256" key="4">
    <source>
        <dbReference type="ARBA" id="ARBA00022989"/>
    </source>
</evidence>
<comment type="caution">
    <text evidence="8">The sequence shown here is derived from an EMBL/GenBank/DDBJ whole genome shotgun (WGS) entry which is preliminary data.</text>
</comment>
<organism evidence="8 9">
    <name type="scientific">Phyllobacterium phragmitis</name>
    <dbReference type="NCBI Taxonomy" id="2670329"/>
    <lineage>
        <taxon>Bacteria</taxon>
        <taxon>Pseudomonadati</taxon>
        <taxon>Pseudomonadota</taxon>
        <taxon>Alphaproteobacteria</taxon>
        <taxon>Hyphomicrobiales</taxon>
        <taxon>Phyllobacteriaceae</taxon>
        <taxon>Phyllobacterium</taxon>
    </lineage>
</organism>
<gene>
    <name evidence="8" type="ORF">C5748_11155</name>
</gene>
<evidence type="ECO:0000313" key="9">
    <source>
        <dbReference type="Proteomes" id="UP000239434"/>
    </source>
</evidence>
<feature type="domain" description="EamA" evidence="7">
    <location>
        <begin position="160"/>
        <end position="298"/>
    </location>
</feature>
<dbReference type="PANTHER" id="PTHR22911">
    <property type="entry name" value="ACYL-MALONYL CONDENSING ENZYME-RELATED"/>
    <property type="match status" value="1"/>
</dbReference>
<evidence type="ECO:0000256" key="5">
    <source>
        <dbReference type="ARBA" id="ARBA00023136"/>
    </source>
</evidence>
<dbReference type="PANTHER" id="PTHR22911:SF6">
    <property type="entry name" value="SOLUTE CARRIER FAMILY 35 MEMBER G1"/>
    <property type="match status" value="1"/>
</dbReference>
<keyword evidence="9" id="KW-1185">Reference proteome</keyword>